<sequence length="158" mass="17510">MPGAGKGHETAGREGIPRLAASSRSSQPSLDFVGKMKTFHTSIDIPGTTAMDFHLVTAQKEVIEKFHWLHNKDEHAKVGVWCPISFADAPDCTKRRTILYSSQLDIPAWLQKVLGRSTMEVKNEEETTLNRANGNLTIRHAPAFLISAMPSTSLVRRD</sequence>
<comment type="caution">
    <text evidence="2">The sequence shown here is derived from an EMBL/GenBank/DDBJ whole genome shotgun (WGS) entry which is preliminary data.</text>
</comment>
<name>A0ABP1FJN3_9CHLO</name>
<keyword evidence="3" id="KW-1185">Reference proteome</keyword>
<dbReference type="Proteomes" id="UP001497392">
    <property type="component" value="Unassembled WGS sequence"/>
</dbReference>
<accession>A0ABP1FJN3</accession>
<dbReference type="EMBL" id="CAXHTA020000001">
    <property type="protein sequence ID" value="CAL5218820.1"/>
    <property type="molecule type" value="Genomic_DNA"/>
</dbReference>
<organism evidence="2 3">
    <name type="scientific">Coccomyxa viridis</name>
    <dbReference type="NCBI Taxonomy" id="1274662"/>
    <lineage>
        <taxon>Eukaryota</taxon>
        <taxon>Viridiplantae</taxon>
        <taxon>Chlorophyta</taxon>
        <taxon>core chlorophytes</taxon>
        <taxon>Trebouxiophyceae</taxon>
        <taxon>Trebouxiophyceae incertae sedis</taxon>
        <taxon>Coccomyxaceae</taxon>
        <taxon>Coccomyxa</taxon>
    </lineage>
</organism>
<feature type="compositionally biased region" description="Basic and acidic residues" evidence="1">
    <location>
        <begin position="1"/>
        <end position="16"/>
    </location>
</feature>
<evidence type="ECO:0000313" key="3">
    <source>
        <dbReference type="Proteomes" id="UP001497392"/>
    </source>
</evidence>
<gene>
    <name evidence="2" type="primary">g549</name>
    <name evidence="2" type="ORF">VP750_LOCUS479</name>
</gene>
<evidence type="ECO:0000256" key="1">
    <source>
        <dbReference type="SAM" id="MobiDB-lite"/>
    </source>
</evidence>
<evidence type="ECO:0000313" key="2">
    <source>
        <dbReference type="EMBL" id="CAL5218820.1"/>
    </source>
</evidence>
<proteinExistence type="predicted"/>
<reference evidence="2 3" key="1">
    <citation type="submission" date="2024-06" db="EMBL/GenBank/DDBJ databases">
        <authorList>
            <person name="Kraege A."/>
            <person name="Thomma B."/>
        </authorList>
    </citation>
    <scope>NUCLEOTIDE SEQUENCE [LARGE SCALE GENOMIC DNA]</scope>
</reference>
<feature type="region of interest" description="Disordered" evidence="1">
    <location>
        <begin position="1"/>
        <end position="28"/>
    </location>
</feature>
<protein>
    <submittedName>
        <fullName evidence="2">G549 protein</fullName>
    </submittedName>
</protein>